<feature type="transmembrane region" description="Helical" evidence="6">
    <location>
        <begin position="292"/>
        <end position="310"/>
    </location>
</feature>
<evidence type="ECO:0000256" key="1">
    <source>
        <dbReference type="ARBA" id="ARBA00004651"/>
    </source>
</evidence>
<feature type="transmembrane region" description="Helical" evidence="6">
    <location>
        <begin position="381"/>
        <end position="402"/>
    </location>
</feature>
<proteinExistence type="predicted"/>
<feature type="transmembrane region" description="Helical" evidence="6">
    <location>
        <begin position="39"/>
        <end position="56"/>
    </location>
</feature>
<dbReference type="InterPro" id="IPR050833">
    <property type="entry name" value="Poly_Biosynth_Transport"/>
</dbReference>
<organism evidence="7 8">
    <name type="scientific">Paraburkholderia sartisoli</name>
    <dbReference type="NCBI Taxonomy" id="83784"/>
    <lineage>
        <taxon>Bacteria</taxon>
        <taxon>Pseudomonadati</taxon>
        <taxon>Pseudomonadota</taxon>
        <taxon>Betaproteobacteria</taxon>
        <taxon>Burkholderiales</taxon>
        <taxon>Burkholderiaceae</taxon>
        <taxon>Paraburkholderia</taxon>
    </lineage>
</organism>
<evidence type="ECO:0000256" key="6">
    <source>
        <dbReference type="SAM" id="Phobius"/>
    </source>
</evidence>
<evidence type="ECO:0000256" key="4">
    <source>
        <dbReference type="ARBA" id="ARBA00022989"/>
    </source>
</evidence>
<keyword evidence="5 6" id="KW-0472">Membrane</keyword>
<name>A0A1H4HSX3_9BURK</name>
<keyword evidence="3 6" id="KW-0812">Transmembrane</keyword>
<evidence type="ECO:0000313" key="7">
    <source>
        <dbReference type="EMBL" id="SEB24944.1"/>
    </source>
</evidence>
<feature type="transmembrane region" description="Helical" evidence="6">
    <location>
        <begin position="143"/>
        <end position="164"/>
    </location>
</feature>
<dbReference type="GO" id="GO:0005886">
    <property type="term" value="C:plasma membrane"/>
    <property type="evidence" value="ECO:0007669"/>
    <property type="project" value="UniProtKB-SubCell"/>
</dbReference>
<reference evidence="8" key="1">
    <citation type="submission" date="2016-10" db="EMBL/GenBank/DDBJ databases">
        <authorList>
            <person name="Varghese N."/>
            <person name="Submissions S."/>
        </authorList>
    </citation>
    <scope>NUCLEOTIDE SEQUENCE [LARGE SCALE GENOMIC DNA]</scope>
    <source>
        <strain evidence="8">LMG 24000</strain>
    </source>
</reference>
<dbReference type="OrthoDB" id="9079885at2"/>
<evidence type="ECO:0000313" key="8">
    <source>
        <dbReference type="Proteomes" id="UP000198638"/>
    </source>
</evidence>
<dbReference type="STRING" id="83784.SAMN05192564_11616"/>
<feature type="transmembrane region" description="Helical" evidence="6">
    <location>
        <begin position="170"/>
        <end position="188"/>
    </location>
</feature>
<dbReference type="EMBL" id="FNRQ01000016">
    <property type="protein sequence ID" value="SEB24944.1"/>
    <property type="molecule type" value="Genomic_DNA"/>
</dbReference>
<dbReference type="Proteomes" id="UP000198638">
    <property type="component" value="Unassembled WGS sequence"/>
</dbReference>
<feature type="transmembrane region" description="Helical" evidence="6">
    <location>
        <begin position="322"/>
        <end position="344"/>
    </location>
</feature>
<protein>
    <submittedName>
        <fullName evidence="7">Membrane protein involved in the export of O-antigen and teichoic acid</fullName>
    </submittedName>
</protein>
<keyword evidence="4 6" id="KW-1133">Transmembrane helix</keyword>
<sequence>MIVRMLLRVLALAAKFGLTVMIARKLGFAAVADYGLAVAASVIASKVFGLGFSSELNRRLSGVHPSGAIRTARTLRWVYGALYLLVVAAVCVALCTDGWTDVVASSKPALFLITMVAIGEHYALESNSYVFSLHHARAGSFMLFVRTGGWAIIAIGGLATGFIVDMRLVFALWIAANVLVIVWAWRVIDETGCHRRDDIAGTAGASVRHGWADGIQFYVAGVMLSCLQYAERFIAAPYLTHDELGRYVFAWSVANAVQTVAYASVVVTAGPRLAKTIVVVPERFRAVLRGSLTTLLALAMTMAGAILVAHEPVFRLAREETGSVATLFILLVSFVLRSLGDLMWAAAIALKAGRHVAVGMAVLVAASLPVARWLIPGNGQTGVALAHLFASLLIVTWLAWIVRRGLRDAALNTCVEERPC</sequence>
<keyword evidence="8" id="KW-1185">Reference proteome</keyword>
<dbReference type="PANTHER" id="PTHR30250:SF11">
    <property type="entry name" value="O-ANTIGEN TRANSPORTER-RELATED"/>
    <property type="match status" value="1"/>
</dbReference>
<dbReference type="AlphaFoldDB" id="A0A1H4HSX3"/>
<dbReference type="PANTHER" id="PTHR30250">
    <property type="entry name" value="PST FAMILY PREDICTED COLANIC ACID TRANSPORTER"/>
    <property type="match status" value="1"/>
</dbReference>
<evidence type="ECO:0000256" key="2">
    <source>
        <dbReference type="ARBA" id="ARBA00022475"/>
    </source>
</evidence>
<dbReference type="RefSeq" id="WP_090538273.1">
    <property type="nucleotide sequence ID" value="NZ_FNRQ01000016.1"/>
</dbReference>
<evidence type="ECO:0000256" key="5">
    <source>
        <dbReference type="ARBA" id="ARBA00023136"/>
    </source>
</evidence>
<keyword evidence="2" id="KW-1003">Cell membrane</keyword>
<comment type="subcellular location">
    <subcellularLocation>
        <location evidence="1">Cell membrane</location>
        <topology evidence="1">Multi-pass membrane protein</topology>
    </subcellularLocation>
</comment>
<gene>
    <name evidence="7" type="ORF">SAMN05192564_11616</name>
</gene>
<evidence type="ECO:0000256" key="3">
    <source>
        <dbReference type="ARBA" id="ARBA00022692"/>
    </source>
</evidence>
<accession>A0A1H4HSX3</accession>
<feature type="transmembrane region" description="Helical" evidence="6">
    <location>
        <begin position="356"/>
        <end position="375"/>
    </location>
</feature>
<feature type="transmembrane region" description="Helical" evidence="6">
    <location>
        <begin position="77"/>
        <end position="99"/>
    </location>
</feature>